<dbReference type="Pfam" id="PF00874">
    <property type="entry name" value="PRD"/>
    <property type="match status" value="1"/>
</dbReference>
<dbReference type="InterPro" id="IPR050661">
    <property type="entry name" value="BglG_antiterminators"/>
</dbReference>
<dbReference type="Gene3D" id="3.40.930.10">
    <property type="entry name" value="Mannitol-specific EII, Chain A"/>
    <property type="match status" value="1"/>
</dbReference>
<reference evidence="9 10" key="1">
    <citation type="submission" date="2019-07" db="EMBL/GenBank/DDBJ databases">
        <title>Whole genome shotgun sequence of Oceanobacillus sojae NBRC 105379.</title>
        <authorList>
            <person name="Hosoyama A."/>
            <person name="Uohara A."/>
            <person name="Ohji S."/>
            <person name="Ichikawa N."/>
        </authorList>
    </citation>
    <scope>NUCLEOTIDE SEQUENCE [LARGE SCALE GENOMIC DNA]</scope>
    <source>
        <strain evidence="9 10">NBRC 105379</strain>
    </source>
</reference>
<evidence type="ECO:0000256" key="2">
    <source>
        <dbReference type="ARBA" id="ARBA00022737"/>
    </source>
</evidence>
<dbReference type="GO" id="GO:0009401">
    <property type="term" value="P:phosphoenolpyruvate-dependent sugar phosphotransferase system"/>
    <property type="evidence" value="ECO:0007669"/>
    <property type="project" value="InterPro"/>
</dbReference>
<dbReference type="PANTHER" id="PTHR30185">
    <property type="entry name" value="CRYPTIC BETA-GLUCOSIDE BGL OPERON ANTITERMINATOR"/>
    <property type="match status" value="1"/>
</dbReference>
<dbReference type="OrthoDB" id="369398at2"/>
<dbReference type="InterPro" id="IPR036095">
    <property type="entry name" value="PTS_EIIB-like_sf"/>
</dbReference>
<evidence type="ECO:0000256" key="1">
    <source>
        <dbReference type="ARBA" id="ARBA00022679"/>
    </source>
</evidence>
<proteinExistence type="predicted"/>
<comment type="caution">
    <text evidence="9">The sequence shown here is derived from an EMBL/GenBank/DDBJ whole genome shotgun (WGS) entry which is preliminary data.</text>
</comment>
<dbReference type="PROSITE" id="PS51099">
    <property type="entry name" value="PTS_EIIB_TYPE_2"/>
    <property type="match status" value="1"/>
</dbReference>
<dbReference type="PROSITE" id="PS00372">
    <property type="entry name" value="PTS_EIIA_TYPE_2_HIS"/>
    <property type="match status" value="1"/>
</dbReference>
<dbReference type="InterPro" id="IPR002178">
    <property type="entry name" value="PTS_EIIA_type-2_dom"/>
</dbReference>
<keyword evidence="5" id="KW-0804">Transcription</keyword>
<evidence type="ECO:0000256" key="4">
    <source>
        <dbReference type="ARBA" id="ARBA00023159"/>
    </source>
</evidence>
<accession>A0A511ZGY9</accession>
<dbReference type="GO" id="GO:0008982">
    <property type="term" value="F:protein-N(PI)-phosphohistidine-sugar phosphotransferase activity"/>
    <property type="evidence" value="ECO:0007669"/>
    <property type="project" value="InterPro"/>
</dbReference>
<keyword evidence="4" id="KW-0010">Activator</keyword>
<keyword evidence="10" id="KW-1185">Reference proteome</keyword>
<name>A0A511ZGY9_9BACI</name>
<dbReference type="CDD" id="cd05568">
    <property type="entry name" value="PTS_IIB_bgl_like"/>
    <property type="match status" value="1"/>
</dbReference>
<dbReference type="Proteomes" id="UP000321558">
    <property type="component" value="Unassembled WGS sequence"/>
</dbReference>
<dbReference type="RefSeq" id="WP_147209748.1">
    <property type="nucleotide sequence ID" value="NZ_BJYM01000005.1"/>
</dbReference>
<dbReference type="Pfam" id="PF00359">
    <property type="entry name" value="PTS_EIIA_2"/>
    <property type="match status" value="1"/>
</dbReference>
<keyword evidence="2" id="KW-0677">Repeat</keyword>
<keyword evidence="3" id="KW-0805">Transcription regulation</keyword>
<feature type="domain" description="PTS EIIB type-2" evidence="7">
    <location>
        <begin position="404"/>
        <end position="496"/>
    </location>
</feature>
<gene>
    <name evidence="9" type="primary">manR</name>
    <name evidence="9" type="ORF">OSO01_14520</name>
</gene>
<evidence type="ECO:0000259" key="6">
    <source>
        <dbReference type="PROSITE" id="PS51094"/>
    </source>
</evidence>
<dbReference type="InterPro" id="IPR016152">
    <property type="entry name" value="PTrfase/Anion_transptr"/>
</dbReference>
<sequence length="642" mass="76045">MKKPTVEDIIYYLLECSCPVTIKEISRHFMISEKTVWNRLHNEMLNQLLGNRVKLILKNNVGIYLEGETEELGSLKRRILKSLGSKNYQHELRQNHILLDLLLGKEEYTIKGLMDRHLVSRNHIIQDLNDLQKYIEPLDLVIKKTQNSGVSILGDEILIRQLLEKTILQTSFFYKKSLNKDIKFDEGIQMVLDELLLEKELVRAIYVVEKVQQKILKPFTDEGRKELILQIIISQYRSSIDNDIQYVEYDLDKDKIRFREFIKLFLDNQIFLKENDYIYLWKRCVLNRFASNDDYQINNKLLEMSRSLLNSIMDIKYNEENELLIKNLAYHLSQAINRSKEGIKPNNPILPKIKQEYGKFYSMVLTNVQIIEEEFNVSFNEDEIGFITIYISSIYETNLNKEFHKVLLISDSGIGQTQLMAMRLMKKFQNLLIHDMKTTMNIEEFQLQNCDVILTTRPILTKPIYRNKIIRISNFVSEDDIEKIKEHLNKKYILKTNENDFLNNDIDFRFFRSDSDSREDILNRYIQIATNEEYCTNRLLESVFEREKRSSTSIGQGIAIPHGNSAYIKKQAVFIIKNNKKVSWGKEEVDIVLLLLLRFEKLSENRNFFVRLYSCLERTELIRNIDNENQLEELKKYILKGD</sequence>
<dbReference type="InterPro" id="IPR036634">
    <property type="entry name" value="PRD_sf"/>
</dbReference>
<dbReference type="SUPFAM" id="SSF52794">
    <property type="entry name" value="PTS system IIB component-like"/>
    <property type="match status" value="1"/>
</dbReference>
<dbReference type="InterPro" id="IPR013011">
    <property type="entry name" value="PTS_EIIB_2"/>
</dbReference>
<dbReference type="SUPFAM" id="SSF55804">
    <property type="entry name" value="Phoshotransferase/anion transport protein"/>
    <property type="match status" value="1"/>
</dbReference>
<dbReference type="Pfam" id="PF05043">
    <property type="entry name" value="Mga"/>
    <property type="match status" value="1"/>
</dbReference>
<dbReference type="EMBL" id="BJYM01000005">
    <property type="protein sequence ID" value="GEN86713.1"/>
    <property type="molecule type" value="Genomic_DNA"/>
</dbReference>
<dbReference type="PROSITE" id="PS51372">
    <property type="entry name" value="PRD_2"/>
    <property type="match status" value="1"/>
</dbReference>
<feature type="domain" description="PRD" evidence="8">
    <location>
        <begin position="296"/>
        <end position="401"/>
    </location>
</feature>
<dbReference type="Gene3D" id="1.10.1790.10">
    <property type="entry name" value="PRD domain"/>
    <property type="match status" value="1"/>
</dbReference>
<dbReference type="InterPro" id="IPR007737">
    <property type="entry name" value="Mga_HTH"/>
</dbReference>
<organism evidence="9 10">
    <name type="scientific">Oceanobacillus sojae</name>
    <dbReference type="NCBI Taxonomy" id="582851"/>
    <lineage>
        <taxon>Bacteria</taxon>
        <taxon>Bacillati</taxon>
        <taxon>Bacillota</taxon>
        <taxon>Bacilli</taxon>
        <taxon>Bacillales</taxon>
        <taxon>Bacillaceae</taxon>
        <taxon>Oceanobacillus</taxon>
    </lineage>
</organism>
<evidence type="ECO:0000313" key="10">
    <source>
        <dbReference type="Proteomes" id="UP000321558"/>
    </source>
</evidence>
<feature type="domain" description="PTS EIIA type-2" evidence="6">
    <location>
        <begin position="500"/>
        <end position="641"/>
    </location>
</feature>
<evidence type="ECO:0000313" key="9">
    <source>
        <dbReference type="EMBL" id="GEN86713.1"/>
    </source>
</evidence>
<dbReference type="AlphaFoldDB" id="A0A511ZGY9"/>
<dbReference type="PANTHER" id="PTHR30185:SF18">
    <property type="entry name" value="TRANSCRIPTIONAL REGULATOR MTLR"/>
    <property type="match status" value="1"/>
</dbReference>
<dbReference type="GO" id="GO:0006355">
    <property type="term" value="P:regulation of DNA-templated transcription"/>
    <property type="evidence" value="ECO:0007669"/>
    <property type="project" value="InterPro"/>
</dbReference>
<keyword evidence="1" id="KW-0808">Transferase</keyword>
<evidence type="ECO:0000256" key="3">
    <source>
        <dbReference type="ARBA" id="ARBA00023015"/>
    </source>
</evidence>
<evidence type="ECO:0000259" key="7">
    <source>
        <dbReference type="PROSITE" id="PS51099"/>
    </source>
</evidence>
<dbReference type="SUPFAM" id="SSF63520">
    <property type="entry name" value="PTS-regulatory domain, PRD"/>
    <property type="match status" value="1"/>
</dbReference>
<dbReference type="InterPro" id="IPR011608">
    <property type="entry name" value="PRD"/>
</dbReference>
<dbReference type="Gene3D" id="3.40.50.2300">
    <property type="match status" value="1"/>
</dbReference>
<dbReference type="PROSITE" id="PS51094">
    <property type="entry name" value="PTS_EIIA_TYPE_2"/>
    <property type="match status" value="1"/>
</dbReference>
<protein>
    <submittedName>
        <fullName evidence="9">Transcriptional regulator ManR</fullName>
    </submittedName>
</protein>
<evidence type="ECO:0000259" key="8">
    <source>
        <dbReference type="PROSITE" id="PS51372"/>
    </source>
</evidence>
<evidence type="ECO:0000256" key="5">
    <source>
        <dbReference type="ARBA" id="ARBA00023163"/>
    </source>
</evidence>